<dbReference type="AlphaFoldDB" id="A0A929X0U1"/>
<name>A0A929X0U1_9BACT</name>
<dbReference type="Pfam" id="PF00383">
    <property type="entry name" value="dCMP_cyt_deam_1"/>
    <property type="match status" value="1"/>
</dbReference>
<proteinExistence type="inferred from homology"/>
<dbReference type="InterPro" id="IPR016192">
    <property type="entry name" value="APOBEC/CMP_deaminase_Zn-bd"/>
</dbReference>
<evidence type="ECO:0000313" key="6">
    <source>
        <dbReference type="EMBL" id="MBF0971083.1"/>
    </source>
</evidence>
<dbReference type="InterPro" id="IPR016193">
    <property type="entry name" value="Cytidine_deaminase-like"/>
</dbReference>
<dbReference type="SUPFAM" id="SSF53927">
    <property type="entry name" value="Cytidine deaminase-like"/>
    <property type="match status" value="1"/>
</dbReference>
<evidence type="ECO:0000256" key="2">
    <source>
        <dbReference type="ARBA" id="ARBA00022723"/>
    </source>
</evidence>
<comment type="caution">
    <text evidence="6">The sequence shown here is derived from an EMBL/GenBank/DDBJ whole genome shotgun (WGS) entry which is preliminary data.</text>
</comment>
<dbReference type="InterPro" id="IPR002125">
    <property type="entry name" value="CMP_dCMP_dom"/>
</dbReference>
<dbReference type="GO" id="GO:0055086">
    <property type="term" value="P:nucleobase-containing small molecule metabolic process"/>
    <property type="evidence" value="ECO:0007669"/>
    <property type="project" value="UniProtKB-ARBA"/>
</dbReference>
<reference evidence="6" key="1">
    <citation type="submission" date="2020-04" db="EMBL/GenBank/DDBJ databases">
        <title>Deep metagenomics examines the oral microbiome during advanced dental caries in children, revealing novel taxa and co-occurrences with host molecules.</title>
        <authorList>
            <person name="Baker J.L."/>
            <person name="Morton J.T."/>
            <person name="Dinis M."/>
            <person name="Alvarez R."/>
            <person name="Tran N.C."/>
            <person name="Knight R."/>
            <person name="Edlund A."/>
        </authorList>
    </citation>
    <scope>NUCLEOTIDE SEQUENCE</scope>
    <source>
        <strain evidence="6">JCVI_34_bin.1</strain>
    </source>
</reference>
<dbReference type="GO" id="GO:0072527">
    <property type="term" value="P:pyrimidine-containing compound metabolic process"/>
    <property type="evidence" value="ECO:0007669"/>
    <property type="project" value="UniProtKB-ARBA"/>
</dbReference>
<dbReference type="NCBIfam" id="NF004064">
    <property type="entry name" value="PRK05578.1"/>
    <property type="match status" value="1"/>
</dbReference>
<dbReference type="GO" id="GO:0008270">
    <property type="term" value="F:zinc ion binding"/>
    <property type="evidence" value="ECO:0007669"/>
    <property type="project" value="InterPro"/>
</dbReference>
<dbReference type="Proteomes" id="UP000704068">
    <property type="component" value="Unassembled WGS sequence"/>
</dbReference>
<evidence type="ECO:0000313" key="7">
    <source>
        <dbReference type="Proteomes" id="UP000704068"/>
    </source>
</evidence>
<keyword evidence="4" id="KW-0862">Zinc</keyword>
<organism evidence="6 7">
    <name type="scientific">Alloprevotella tannerae</name>
    <dbReference type="NCBI Taxonomy" id="76122"/>
    <lineage>
        <taxon>Bacteria</taxon>
        <taxon>Pseudomonadati</taxon>
        <taxon>Bacteroidota</taxon>
        <taxon>Bacteroidia</taxon>
        <taxon>Bacteroidales</taxon>
        <taxon>Prevotellaceae</taxon>
        <taxon>Alloprevotella</taxon>
    </lineage>
</organism>
<dbReference type="PROSITE" id="PS00903">
    <property type="entry name" value="CYT_DCMP_DEAMINASES_1"/>
    <property type="match status" value="1"/>
</dbReference>
<keyword evidence="2" id="KW-0479">Metal-binding</keyword>
<sequence length="160" mass="17493">MQDKKQHITFTVYQTEAELPLEDKELIDLAKDATETSFSPYSNFCVGAAVLLENGKVVQGSNQENASFTTGTCAERCAMFYANAQYPGVAVSAIAIAAKKRNGAFTNVPISPCGACRQVLAEVEHRQTKPYKVILYGAKEIYSFDTMACLLPFQFNGDSL</sequence>
<dbReference type="Gene3D" id="3.40.140.10">
    <property type="entry name" value="Cytidine Deaminase, domain 2"/>
    <property type="match status" value="1"/>
</dbReference>
<protein>
    <submittedName>
        <fullName evidence="6">Cytidine deaminase</fullName>
        <ecNumber evidence="6">3.5.4.5</ecNumber>
    </submittedName>
</protein>
<dbReference type="GO" id="GO:0005829">
    <property type="term" value="C:cytosol"/>
    <property type="evidence" value="ECO:0007669"/>
    <property type="project" value="TreeGrafter"/>
</dbReference>
<comment type="similarity">
    <text evidence="1">Belongs to the cytidine and deoxycytidylate deaminase family.</text>
</comment>
<feature type="domain" description="CMP/dCMP-type deaminase" evidence="5">
    <location>
        <begin position="21"/>
        <end position="160"/>
    </location>
</feature>
<dbReference type="InterPro" id="IPR050202">
    <property type="entry name" value="Cyt/Deoxycyt_deaminase"/>
</dbReference>
<dbReference type="PANTHER" id="PTHR11644">
    <property type="entry name" value="CYTIDINE DEAMINASE"/>
    <property type="match status" value="1"/>
</dbReference>
<keyword evidence="3 6" id="KW-0378">Hydrolase</keyword>
<dbReference type="GO" id="GO:0004126">
    <property type="term" value="F:cytidine deaminase activity"/>
    <property type="evidence" value="ECO:0007669"/>
    <property type="project" value="UniProtKB-EC"/>
</dbReference>
<evidence type="ECO:0000256" key="4">
    <source>
        <dbReference type="ARBA" id="ARBA00022833"/>
    </source>
</evidence>
<dbReference type="PANTHER" id="PTHR11644:SF2">
    <property type="entry name" value="CYTIDINE DEAMINASE"/>
    <property type="match status" value="1"/>
</dbReference>
<dbReference type="GO" id="GO:0042802">
    <property type="term" value="F:identical protein binding"/>
    <property type="evidence" value="ECO:0007669"/>
    <property type="project" value="UniProtKB-ARBA"/>
</dbReference>
<dbReference type="CDD" id="cd01283">
    <property type="entry name" value="cytidine_deaminase"/>
    <property type="match status" value="1"/>
</dbReference>
<evidence type="ECO:0000259" key="5">
    <source>
        <dbReference type="PROSITE" id="PS51747"/>
    </source>
</evidence>
<gene>
    <name evidence="6" type="ORF">HXK21_08615</name>
</gene>
<accession>A0A929X0U1</accession>
<evidence type="ECO:0000256" key="3">
    <source>
        <dbReference type="ARBA" id="ARBA00022801"/>
    </source>
</evidence>
<dbReference type="EC" id="3.5.4.5" evidence="6"/>
<dbReference type="PROSITE" id="PS51747">
    <property type="entry name" value="CYT_DCMP_DEAMINASES_2"/>
    <property type="match status" value="1"/>
</dbReference>
<dbReference type="EMBL" id="JABZGR010000038">
    <property type="protein sequence ID" value="MBF0971083.1"/>
    <property type="molecule type" value="Genomic_DNA"/>
</dbReference>
<evidence type="ECO:0000256" key="1">
    <source>
        <dbReference type="ARBA" id="ARBA00006576"/>
    </source>
</evidence>